<dbReference type="VEuPathDB" id="FungiDB:VP01_2286g2"/>
<evidence type="ECO:0000313" key="3">
    <source>
        <dbReference type="Proteomes" id="UP000037035"/>
    </source>
</evidence>
<gene>
    <name evidence="2" type="ORF">VP01_2286g2</name>
</gene>
<reference evidence="2 3" key="1">
    <citation type="submission" date="2015-08" db="EMBL/GenBank/DDBJ databases">
        <title>Next Generation Sequencing and Analysis of the Genome of Puccinia sorghi L Schw, the Causal Agent of Maize Common Rust.</title>
        <authorList>
            <person name="Rochi L."/>
            <person name="Burguener G."/>
            <person name="Darino M."/>
            <person name="Turjanski A."/>
            <person name="Kreff E."/>
            <person name="Dieguez M.J."/>
            <person name="Sacco F."/>
        </authorList>
    </citation>
    <scope>NUCLEOTIDE SEQUENCE [LARGE SCALE GENOMIC DNA]</scope>
    <source>
        <strain evidence="2 3">RO10H11247</strain>
    </source>
</reference>
<dbReference type="EMBL" id="LAVV01007154">
    <property type="protein sequence ID" value="KNZ56920.1"/>
    <property type="molecule type" value="Genomic_DNA"/>
</dbReference>
<evidence type="ECO:0000256" key="1">
    <source>
        <dbReference type="SAM" id="MobiDB-lite"/>
    </source>
</evidence>
<feature type="region of interest" description="Disordered" evidence="1">
    <location>
        <begin position="83"/>
        <end position="109"/>
    </location>
</feature>
<name>A0A0L6V9Y3_9BASI</name>
<accession>A0A0L6V9Y3</accession>
<keyword evidence="3" id="KW-1185">Reference proteome</keyword>
<comment type="caution">
    <text evidence="2">The sequence shown here is derived from an EMBL/GenBank/DDBJ whole genome shotgun (WGS) entry which is preliminary data.</text>
</comment>
<dbReference type="Proteomes" id="UP000037035">
    <property type="component" value="Unassembled WGS sequence"/>
</dbReference>
<dbReference type="AlphaFoldDB" id="A0A0L6V9Y3"/>
<proteinExistence type="predicted"/>
<evidence type="ECO:0000313" key="2">
    <source>
        <dbReference type="EMBL" id="KNZ56920.1"/>
    </source>
</evidence>
<protein>
    <submittedName>
        <fullName evidence="2">Uncharacterized protein</fullName>
    </submittedName>
</protein>
<sequence>MSTAGRHIKFSAQLPHSRCCVTNTRRSMIKRLETKIKTPEHHCLLSNIPIKSISPDQWFEICQAGLCQWGFVDDPAAVCLTPLPSPPQTPGESLAETPERMSTPYQLKL</sequence>
<organism evidence="2 3">
    <name type="scientific">Puccinia sorghi</name>
    <dbReference type="NCBI Taxonomy" id="27349"/>
    <lineage>
        <taxon>Eukaryota</taxon>
        <taxon>Fungi</taxon>
        <taxon>Dikarya</taxon>
        <taxon>Basidiomycota</taxon>
        <taxon>Pucciniomycotina</taxon>
        <taxon>Pucciniomycetes</taxon>
        <taxon>Pucciniales</taxon>
        <taxon>Pucciniaceae</taxon>
        <taxon>Puccinia</taxon>
    </lineage>
</organism>